<dbReference type="GO" id="GO:0003964">
    <property type="term" value="F:RNA-directed DNA polymerase activity"/>
    <property type="evidence" value="ECO:0007669"/>
    <property type="project" value="UniProtKB-KW"/>
</dbReference>
<reference evidence="2" key="1">
    <citation type="submission" date="2021-01" db="EMBL/GenBank/DDBJ databases">
        <title>Genomic Encyclopedia of Type Strains, Phase IV (KMG-IV): sequencing the most valuable type-strain genomes for metagenomic binning, comparative biology and taxonomic classification.</title>
        <authorList>
            <person name="Goeker M."/>
        </authorList>
    </citation>
    <scope>NUCLEOTIDE SEQUENCE</scope>
    <source>
        <strain evidence="2">DSM 23230</strain>
    </source>
</reference>
<protein>
    <submittedName>
        <fullName evidence="2">Retron-type reverse transcriptase</fullName>
    </submittedName>
</protein>
<accession>A0A938XRA6</accession>
<dbReference type="CDD" id="cd01651">
    <property type="entry name" value="RT_G2_intron"/>
    <property type="match status" value="1"/>
</dbReference>
<evidence type="ECO:0000259" key="1">
    <source>
        <dbReference type="PROSITE" id="PS50878"/>
    </source>
</evidence>
<dbReference type="RefSeq" id="WP_204703211.1">
    <property type="nucleotide sequence ID" value="NZ_JAFBDQ010000032.1"/>
</dbReference>
<dbReference type="PANTHER" id="PTHR34047">
    <property type="entry name" value="NUCLEAR INTRON MATURASE 1, MITOCHONDRIAL-RELATED"/>
    <property type="match status" value="1"/>
</dbReference>
<evidence type="ECO:0000313" key="2">
    <source>
        <dbReference type="EMBL" id="MBM7558177.1"/>
    </source>
</evidence>
<dbReference type="AlphaFoldDB" id="A0A938XRA6"/>
<comment type="caution">
    <text evidence="2">The sequence shown here is derived from an EMBL/GenBank/DDBJ whole genome shotgun (WGS) entry which is preliminary data.</text>
</comment>
<sequence length="459" mass="55175">MSTSEEFKEKFKYKNLKDHYFEKVRSKANPGLDKITRRVFERNLVENIKIISRKVVNGNYKFTPYKQKLFSKGRGKPPRVISIPTIRDKLTLSVLKEIIHNQFSDDLYHFIVQTIIDEIKNTIENEKFNYYIKIDISNFFGSLNHDFLLEKIKNKTRNQKMIDLIRNAIITPTVPENSLTQNRKTKNDKGVPQGLPISNILSSIYLMDFDNKHLNSNEYDYYRFVDDILILCNKEEFESIENKFIKKSKNDMKFLNIDDNNHLKINEEKKEIGKIKEGFIYLGYQIAGKDFSVRDKSRYNLEHSIEDIFVKHSRSGFQNIDLFLWELNLRITGCFIDENDKYGWMFFFSQMNDKTLLFELDWLVQKFIDRFDLRDKIDEDEVKRFVRTYHEINYNLHETNYIPDFDEYDENDKRNFLINVIDIDKEKINKMDEDELELNFFRNIYPSIKKLEKDFQDIS</sequence>
<dbReference type="Proteomes" id="UP000774000">
    <property type="component" value="Unassembled WGS sequence"/>
</dbReference>
<feature type="domain" description="Reverse transcriptase" evidence="1">
    <location>
        <begin position="51"/>
        <end position="286"/>
    </location>
</feature>
<dbReference type="EMBL" id="JAFBDQ010000032">
    <property type="protein sequence ID" value="MBM7558177.1"/>
    <property type="molecule type" value="Genomic_DNA"/>
</dbReference>
<dbReference type="SUPFAM" id="SSF56672">
    <property type="entry name" value="DNA/RNA polymerases"/>
    <property type="match status" value="1"/>
</dbReference>
<dbReference type="InterPro" id="IPR000477">
    <property type="entry name" value="RT_dom"/>
</dbReference>
<dbReference type="Pfam" id="PF00078">
    <property type="entry name" value="RVT_1"/>
    <property type="match status" value="1"/>
</dbReference>
<organism evidence="2 3">
    <name type="scientific">Halanaerobacter jeridensis</name>
    <dbReference type="NCBI Taxonomy" id="706427"/>
    <lineage>
        <taxon>Bacteria</taxon>
        <taxon>Bacillati</taxon>
        <taxon>Bacillota</taxon>
        <taxon>Clostridia</taxon>
        <taxon>Halanaerobiales</taxon>
        <taxon>Halobacteroidaceae</taxon>
        <taxon>Halanaerobacter</taxon>
    </lineage>
</organism>
<keyword evidence="3" id="KW-1185">Reference proteome</keyword>
<name>A0A938XRA6_9FIRM</name>
<dbReference type="InterPro" id="IPR043502">
    <property type="entry name" value="DNA/RNA_pol_sf"/>
</dbReference>
<dbReference type="PANTHER" id="PTHR34047:SF8">
    <property type="entry name" value="PROTEIN YKFC"/>
    <property type="match status" value="1"/>
</dbReference>
<dbReference type="PROSITE" id="PS50878">
    <property type="entry name" value="RT_POL"/>
    <property type="match status" value="1"/>
</dbReference>
<proteinExistence type="predicted"/>
<keyword evidence="2" id="KW-0548">Nucleotidyltransferase</keyword>
<gene>
    <name evidence="2" type="ORF">JOC47_003047</name>
</gene>
<dbReference type="InterPro" id="IPR051083">
    <property type="entry name" value="GrpII_Intron_Splice-Mob/Def"/>
</dbReference>
<keyword evidence="2" id="KW-0695">RNA-directed DNA polymerase</keyword>
<evidence type="ECO:0000313" key="3">
    <source>
        <dbReference type="Proteomes" id="UP000774000"/>
    </source>
</evidence>
<keyword evidence="2" id="KW-0808">Transferase</keyword>